<feature type="compositionally biased region" description="Basic and acidic residues" evidence="1">
    <location>
        <begin position="385"/>
        <end position="400"/>
    </location>
</feature>
<gene>
    <name evidence="2" type="ORF">B0T11DRAFT_29120</name>
</gene>
<dbReference type="Proteomes" id="UP000813385">
    <property type="component" value="Unassembled WGS sequence"/>
</dbReference>
<feature type="region of interest" description="Disordered" evidence="1">
    <location>
        <begin position="575"/>
        <end position="609"/>
    </location>
</feature>
<name>A0A8K0X9N7_9PEZI</name>
<keyword evidence="3" id="KW-1185">Reference proteome</keyword>
<feature type="region of interest" description="Disordered" evidence="1">
    <location>
        <begin position="496"/>
        <end position="520"/>
    </location>
</feature>
<dbReference type="AlphaFoldDB" id="A0A8K0X9N7"/>
<protein>
    <submittedName>
        <fullName evidence="2">Uncharacterized protein</fullName>
    </submittedName>
</protein>
<evidence type="ECO:0000313" key="3">
    <source>
        <dbReference type="Proteomes" id="UP000813385"/>
    </source>
</evidence>
<feature type="region of interest" description="Disordered" evidence="1">
    <location>
        <begin position="238"/>
        <end position="277"/>
    </location>
</feature>
<feature type="region of interest" description="Disordered" evidence="1">
    <location>
        <begin position="367"/>
        <end position="400"/>
    </location>
</feature>
<comment type="caution">
    <text evidence="2">The sequence shown here is derived from an EMBL/GenBank/DDBJ whole genome shotgun (WGS) entry which is preliminary data.</text>
</comment>
<feature type="region of interest" description="Disordered" evidence="1">
    <location>
        <begin position="690"/>
        <end position="715"/>
    </location>
</feature>
<dbReference type="OrthoDB" id="4842436at2759"/>
<proteinExistence type="predicted"/>
<feature type="compositionally biased region" description="Polar residues" evidence="1">
    <location>
        <begin position="255"/>
        <end position="264"/>
    </location>
</feature>
<evidence type="ECO:0000256" key="1">
    <source>
        <dbReference type="SAM" id="MobiDB-lite"/>
    </source>
</evidence>
<feature type="compositionally biased region" description="Basic and acidic residues" evidence="1">
    <location>
        <begin position="496"/>
        <end position="515"/>
    </location>
</feature>
<feature type="compositionally biased region" description="Basic residues" evidence="1">
    <location>
        <begin position="594"/>
        <end position="609"/>
    </location>
</feature>
<reference evidence="2" key="1">
    <citation type="journal article" date="2021" name="Nat. Commun.">
        <title>Genetic determinants of endophytism in the Arabidopsis root mycobiome.</title>
        <authorList>
            <person name="Mesny F."/>
            <person name="Miyauchi S."/>
            <person name="Thiergart T."/>
            <person name="Pickel B."/>
            <person name="Atanasova L."/>
            <person name="Karlsson M."/>
            <person name="Huettel B."/>
            <person name="Barry K.W."/>
            <person name="Haridas S."/>
            <person name="Chen C."/>
            <person name="Bauer D."/>
            <person name="Andreopoulos W."/>
            <person name="Pangilinan J."/>
            <person name="LaButti K."/>
            <person name="Riley R."/>
            <person name="Lipzen A."/>
            <person name="Clum A."/>
            <person name="Drula E."/>
            <person name="Henrissat B."/>
            <person name="Kohler A."/>
            <person name="Grigoriev I.V."/>
            <person name="Martin F.M."/>
            <person name="Hacquard S."/>
        </authorList>
    </citation>
    <scope>NUCLEOTIDE SEQUENCE</scope>
    <source>
        <strain evidence="2">MPI-CAGE-AT-0016</strain>
    </source>
</reference>
<accession>A0A8K0X9N7</accession>
<organism evidence="2 3">
    <name type="scientific">Plectosphaerella cucumerina</name>
    <dbReference type="NCBI Taxonomy" id="40658"/>
    <lineage>
        <taxon>Eukaryota</taxon>
        <taxon>Fungi</taxon>
        <taxon>Dikarya</taxon>
        <taxon>Ascomycota</taxon>
        <taxon>Pezizomycotina</taxon>
        <taxon>Sordariomycetes</taxon>
        <taxon>Hypocreomycetidae</taxon>
        <taxon>Glomerellales</taxon>
        <taxon>Plectosphaerellaceae</taxon>
        <taxon>Plectosphaerella</taxon>
    </lineage>
</organism>
<sequence length="773" mass="84394">MWVTVYPLSRYQCLQSVSTIHHLHGVMAPDDHSLDAVVYSQGDPISILEDELTGGSHHAMRVLGLSSLRPMGVLSSSVCWLPADGSTPLSWVAMSPAGNLPEVDVLPEKNLAWGLSSPSVASPLTPLANIKPVDSLRRDSAISFSRNDEIDDATGSNNQTIQPANSSRLVTAHTYEPLGHGATVDKLDLAGPPHGSFHPLFNNDYAPWKSYPQEAKTSLLINPNSSDSLNYMRMQTSYDCSPEAPHHERRAAPTQVAQTSTRPTAMSGDDWQGQIAHSYPDTVPATQLPKLDIHRFHDSVSSPLDPTQHYQMMSSLRSYDMSRAHGGQSQAPSSQGAVLQNHQPTFYRAAEQRTMVLTDVNYHGAYTRLISTPKPSKPRNSRNNRRPEPEPKPIPEEQALRPHVVLDYFRREVKPDVDALEARQREQGNYLTDEARARLVLEGLELVRPAVKNVTRALEALPPQNSQPWGGTQKRLQSDAEQILSMIQIIRRSALEEAEVRQHEPRPSPDRDAKPRKGLSGLVRDYVDKAEYVGKVTGHGARKENTVASHHAAATNGRPQAVAYPAAGLVPIAWTRGQTTTPPPGQRSSAMEHYHHHHHHHHHHHQHHMQHGLTASPAACTAMSDFGLHDPHPPIPTASARIIADTAMVTTMAPSGGPVGPEGWIGHHSPVSVAGLDPVQPTLGYAMPATNANKCPSPPGHEASSGQQHQLHHPYAGVVPSPFPGQPQKAMPPGNDMTGGCRGSLPGRRLMARERAAPYSLAYRMPSERKGSV</sequence>
<evidence type="ECO:0000313" key="2">
    <source>
        <dbReference type="EMBL" id="KAH7377191.1"/>
    </source>
</evidence>
<dbReference type="EMBL" id="JAGPXD010000001">
    <property type="protein sequence ID" value="KAH7377191.1"/>
    <property type="molecule type" value="Genomic_DNA"/>
</dbReference>